<feature type="region of interest" description="Disordered" evidence="6">
    <location>
        <begin position="100"/>
        <end position="132"/>
    </location>
</feature>
<evidence type="ECO:0000256" key="5">
    <source>
        <dbReference type="ARBA" id="ARBA00023136"/>
    </source>
</evidence>
<keyword evidence="3 7" id="KW-0812">Transmembrane</keyword>
<comment type="subcellular location">
    <subcellularLocation>
        <location evidence="1">Cell membrane</location>
        <topology evidence="1">Multi-pass membrane protein</topology>
    </subcellularLocation>
</comment>
<reference evidence="9 10" key="1">
    <citation type="submission" date="2018-10" db="EMBL/GenBank/DDBJ databases">
        <authorList>
            <person name="Li J."/>
        </authorList>
    </citation>
    <scope>NUCLEOTIDE SEQUENCE [LARGE SCALE GENOMIC DNA]</scope>
    <source>
        <strain evidence="9 10">JCM 11654</strain>
    </source>
</reference>
<name>A0A3L7AGG4_9MICO</name>
<dbReference type="InterPro" id="IPR027379">
    <property type="entry name" value="CLS_N"/>
</dbReference>
<dbReference type="Pfam" id="PF13396">
    <property type="entry name" value="PLDc_N"/>
    <property type="match status" value="1"/>
</dbReference>
<keyword evidence="4 7" id="KW-1133">Transmembrane helix</keyword>
<evidence type="ECO:0000256" key="2">
    <source>
        <dbReference type="ARBA" id="ARBA00022475"/>
    </source>
</evidence>
<gene>
    <name evidence="9" type="ORF">D9V34_15730</name>
</gene>
<proteinExistence type="predicted"/>
<feature type="compositionally biased region" description="Basic and acidic residues" evidence="6">
    <location>
        <begin position="105"/>
        <end position="121"/>
    </location>
</feature>
<evidence type="ECO:0000256" key="7">
    <source>
        <dbReference type="SAM" id="Phobius"/>
    </source>
</evidence>
<keyword evidence="5 7" id="KW-0472">Membrane</keyword>
<dbReference type="GO" id="GO:0005886">
    <property type="term" value="C:plasma membrane"/>
    <property type="evidence" value="ECO:0007669"/>
    <property type="project" value="UniProtKB-SubCell"/>
</dbReference>
<dbReference type="Proteomes" id="UP000269438">
    <property type="component" value="Unassembled WGS sequence"/>
</dbReference>
<evidence type="ECO:0000256" key="1">
    <source>
        <dbReference type="ARBA" id="ARBA00004651"/>
    </source>
</evidence>
<dbReference type="OrthoDB" id="3298527at2"/>
<dbReference type="RefSeq" id="WP_121689420.1">
    <property type="nucleotide sequence ID" value="NZ_RCUY01000015.1"/>
</dbReference>
<keyword evidence="2" id="KW-1003">Cell membrane</keyword>
<evidence type="ECO:0000313" key="9">
    <source>
        <dbReference type="EMBL" id="RLP79247.1"/>
    </source>
</evidence>
<organism evidence="9 10">
    <name type="scientific">Mycetocola lacteus</name>
    <dbReference type="NCBI Taxonomy" id="76637"/>
    <lineage>
        <taxon>Bacteria</taxon>
        <taxon>Bacillati</taxon>
        <taxon>Actinomycetota</taxon>
        <taxon>Actinomycetes</taxon>
        <taxon>Micrococcales</taxon>
        <taxon>Microbacteriaceae</taxon>
        <taxon>Mycetocola</taxon>
    </lineage>
</organism>
<comment type="caution">
    <text evidence="9">The sequence shown here is derived from an EMBL/GenBank/DDBJ whole genome shotgun (WGS) entry which is preliminary data.</text>
</comment>
<dbReference type="AlphaFoldDB" id="A0A3L7AGG4"/>
<evidence type="ECO:0000259" key="8">
    <source>
        <dbReference type="Pfam" id="PF13396"/>
    </source>
</evidence>
<feature type="transmembrane region" description="Helical" evidence="7">
    <location>
        <begin position="38"/>
        <end position="57"/>
    </location>
</feature>
<protein>
    <submittedName>
        <fullName evidence="9">PLDc_N domain-containing protein</fullName>
    </submittedName>
</protein>
<evidence type="ECO:0000256" key="4">
    <source>
        <dbReference type="ARBA" id="ARBA00022989"/>
    </source>
</evidence>
<sequence length="132" mass="14690">MPRILFALVVVLVVATVYTVVDCAMRENSRIRGLSKPVWLVVILLLPVAGLVLWYTIGRARGAAPQPRTPDDDPAFLGDLRRVSEQDERIRRLEEELAALDAETDLGHPDMFGPRDGKNSDDEPGSDSEPRR</sequence>
<keyword evidence="10" id="KW-1185">Reference proteome</keyword>
<evidence type="ECO:0000256" key="6">
    <source>
        <dbReference type="SAM" id="MobiDB-lite"/>
    </source>
</evidence>
<evidence type="ECO:0000313" key="10">
    <source>
        <dbReference type="Proteomes" id="UP000269438"/>
    </source>
</evidence>
<dbReference type="EMBL" id="RCUY01000015">
    <property type="protein sequence ID" value="RLP79247.1"/>
    <property type="molecule type" value="Genomic_DNA"/>
</dbReference>
<accession>A0A3L7AGG4</accession>
<feature type="domain" description="Cardiolipin synthase N-terminal" evidence="8">
    <location>
        <begin position="14"/>
        <end position="59"/>
    </location>
</feature>
<evidence type="ECO:0000256" key="3">
    <source>
        <dbReference type="ARBA" id="ARBA00022692"/>
    </source>
</evidence>